<evidence type="ECO:0000256" key="2">
    <source>
        <dbReference type="ARBA" id="ARBA00008153"/>
    </source>
</evidence>
<dbReference type="InterPro" id="IPR029257">
    <property type="entry name" value="RAB3GAP2_C"/>
</dbReference>
<accession>A0AAV4RSK6</accession>
<dbReference type="PANTHER" id="PTHR12472:SF0">
    <property type="entry name" value="RAB3 GTPASE-ACTIVATING PROTEIN NON-CATALYTIC SUBUNIT"/>
    <property type="match status" value="1"/>
</dbReference>
<keyword evidence="4" id="KW-0963">Cytoplasm</keyword>
<dbReference type="Proteomes" id="UP001054837">
    <property type="component" value="Unassembled WGS sequence"/>
</dbReference>
<comment type="subcellular location">
    <subcellularLocation>
        <location evidence="1">Cytoplasm</location>
    </subcellularLocation>
</comment>
<keyword evidence="8" id="KW-1185">Reference proteome</keyword>
<sequence length="1384" mass="154856">MSCHLNKCAAISNIRSLKSILKFADESATPDDYSAEAWNNDWDFEETYESKGLEGIKLKGGEQSWLQDSIISLSPMVDVLAVGYMQQAVFFTSKWDTTEGSEVKSKFVPSFEGKLSLEKDENITSLLCLPLASQKRSLQGGPDWTCIIVGFSSGYIRIYTENAEQLLSQRFHEEPVEHLKCKTHVPNHFSNYSDQPDELVIVFSTVVVTVDGFGLFQTLRACRNQLARATAGRQELIQPPPLSYKKWGFHEHDKLIDCEGAGVLTISQFDHLVTESVRKGFYGAVKSAGPSNSLLMTTGNKPYVGFCYASESNTQQFLADVVHAVTSKFMNFISSYSTGGIGGLMGFNQPKEQKPVPKIEAATILPLRFGIYDKRRQGASISLSPNKCLAAVTDVFGRVILFDIFKGIAVRMWKGYRDAQCGWVEVEDDMMKDKNDPAKKIRRVFFLAIYAPRRGILEVWCSQQGPRVAAFNVGKTGRLFCPGYTIVGGNLSTTALLKDRLCSCYFLDVDGILKKIIVPFHLILSEKNSKRARDMHLLRELKMTLKNSAKGKSFEIIKILRDMKISSTRIQALDSILSSRHSTEELVEEIISALLTHLKKQDQKQVDHEARLLQQYCVRTLQLLKLYNTLNNINSKSTDIASSASEASVDIQSYSTSLCISETEVGRILSLVMLHQEIVPVLKRQVRFTDDSSTELSFSDFITCFVGNESSLVKSEDDLILKSLPIDLVPGISDKSIESLGGFLFHSSVHAGSYFSTLQAALKDSGILPEKLLMLLLKHWVSDAGFCPSPDKWINLQQVMKHISSLSDPKLVSSDSEHVSPWWAAVREALHKATGNVAAYIGAVVARSVSVIMAASFSVELKKANEKKEEKENEESGDSDWEAVSLDLEHWNVLVKQLEDVLMLNILLKSQPYGKAVMKDVNISIETILNGGQGSVTDLIAVWAVSVGLEPEVLSSFLSETNLDDVSVPQKFLDDKTDSRALNIVKGLLSDVRRKFPYSLNHDALLANVGWEHLMQWSKNKDTVTHLEHALSCLSLVDSSLIRNGFAAMMWKTFILKTFEATAHLMEKVGKTPKERLCRKELEMTDGHLENFLEFCCQLLNIILETNIPSGVEDRPYFPPESFWQGHENKGHPPLIAMAMNQKTCSNHQVYSHLMLSNVLHLIVTFQMKNTKPLGLFSTIYKKAFFRELTYQMQEGAEREEQGLSASRTQFLLRVTSAVAQSFPEMEPQSEGSIDKADYPAISRKFSYILDLARGWELNPDEIRRHYVCELYSGGQDLLAQEVKAAVSDKPLLCSQLLLLVGQRLYKIVFDSQNPAARMGCFTPDVISFFNKLSDMPLRCSNVPLATTSVLLDQILAFLPENSREQKVAISIRDSLPSLQRLLS</sequence>
<evidence type="ECO:0000259" key="5">
    <source>
        <dbReference type="Pfam" id="PF14655"/>
    </source>
</evidence>
<feature type="domain" description="Rab3-GAP regulatory subunit N-terminal" evidence="5">
    <location>
        <begin position="65"/>
        <end position="479"/>
    </location>
</feature>
<name>A0AAV4RSK6_9ARAC</name>
<feature type="domain" description="Rab3GAP regulatory subunit C-terminal" evidence="6">
    <location>
        <begin position="772"/>
        <end position="1360"/>
    </location>
</feature>
<evidence type="ECO:0000313" key="8">
    <source>
        <dbReference type="Proteomes" id="UP001054837"/>
    </source>
</evidence>
<evidence type="ECO:0000259" key="6">
    <source>
        <dbReference type="Pfam" id="PF14656"/>
    </source>
</evidence>
<dbReference type="PANTHER" id="PTHR12472">
    <property type="entry name" value="RAB3-GAP REGULATORY DOMAIN"/>
    <property type="match status" value="1"/>
</dbReference>
<protein>
    <submittedName>
        <fullName evidence="7">Rab3 GTPase-activating protein non-catalytic subunit</fullName>
    </submittedName>
</protein>
<proteinExistence type="inferred from homology"/>
<reference evidence="7 8" key="1">
    <citation type="submission" date="2021-06" db="EMBL/GenBank/DDBJ databases">
        <title>Caerostris darwini draft genome.</title>
        <authorList>
            <person name="Kono N."/>
            <person name="Arakawa K."/>
        </authorList>
    </citation>
    <scope>NUCLEOTIDE SEQUENCE [LARGE SCALE GENOMIC DNA]</scope>
</reference>
<evidence type="ECO:0000256" key="3">
    <source>
        <dbReference type="ARBA" id="ARBA00022468"/>
    </source>
</evidence>
<evidence type="ECO:0000256" key="1">
    <source>
        <dbReference type="ARBA" id="ARBA00004496"/>
    </source>
</evidence>
<dbReference type="Pfam" id="PF14656">
    <property type="entry name" value="RAB3GAP2_C"/>
    <property type="match status" value="1"/>
</dbReference>
<dbReference type="GO" id="GO:0005096">
    <property type="term" value="F:GTPase activator activity"/>
    <property type="evidence" value="ECO:0007669"/>
    <property type="project" value="UniProtKB-KW"/>
</dbReference>
<evidence type="ECO:0000313" key="7">
    <source>
        <dbReference type="EMBL" id="GIY23270.1"/>
    </source>
</evidence>
<keyword evidence="3" id="KW-0343">GTPase activation</keyword>
<evidence type="ECO:0000256" key="4">
    <source>
        <dbReference type="ARBA" id="ARBA00022490"/>
    </source>
</evidence>
<dbReference type="GO" id="GO:0005737">
    <property type="term" value="C:cytoplasm"/>
    <property type="evidence" value="ECO:0007669"/>
    <property type="project" value="UniProtKB-SubCell"/>
</dbReference>
<comment type="similarity">
    <text evidence="2">Belongs to the Rab3-GAP regulatory subunit family.</text>
</comment>
<dbReference type="EMBL" id="BPLQ01006523">
    <property type="protein sequence ID" value="GIY23270.1"/>
    <property type="molecule type" value="Genomic_DNA"/>
</dbReference>
<dbReference type="InterPro" id="IPR032839">
    <property type="entry name" value="RAB3GAP_N"/>
</dbReference>
<gene>
    <name evidence="7" type="primary">RAB3GAP2</name>
    <name evidence="7" type="ORF">CDAR_59981</name>
</gene>
<organism evidence="7 8">
    <name type="scientific">Caerostris darwini</name>
    <dbReference type="NCBI Taxonomy" id="1538125"/>
    <lineage>
        <taxon>Eukaryota</taxon>
        <taxon>Metazoa</taxon>
        <taxon>Ecdysozoa</taxon>
        <taxon>Arthropoda</taxon>
        <taxon>Chelicerata</taxon>
        <taxon>Arachnida</taxon>
        <taxon>Araneae</taxon>
        <taxon>Araneomorphae</taxon>
        <taxon>Entelegynae</taxon>
        <taxon>Araneoidea</taxon>
        <taxon>Araneidae</taxon>
        <taxon>Caerostris</taxon>
    </lineage>
</organism>
<dbReference type="Pfam" id="PF14655">
    <property type="entry name" value="RAB3GAP2_N"/>
    <property type="match status" value="1"/>
</dbReference>
<comment type="caution">
    <text evidence="7">The sequence shown here is derived from an EMBL/GenBank/DDBJ whole genome shotgun (WGS) entry which is preliminary data.</text>
</comment>
<dbReference type="InterPro" id="IPR026059">
    <property type="entry name" value="Rab3GAP2"/>
</dbReference>